<evidence type="ECO:0000256" key="1">
    <source>
        <dbReference type="ARBA" id="ARBA00022490"/>
    </source>
</evidence>
<dbReference type="PANTHER" id="PTHR46796">
    <property type="entry name" value="HTH-TYPE TRANSCRIPTIONAL ACTIVATOR RHAS-RELATED"/>
    <property type="match status" value="1"/>
</dbReference>
<sequence length="314" mass="34339">MLDPAGRMDETTMRHPHDGSAPELGEGFPGQRMRVLPQPLVAHARTQPATSQLLVTDAGFFPRAARHSTTRPQGAPQDIVMICGAGSGTCSMLSGVHQEVHQVEAGDALIIPAGTPHRYRADQSDPWTIWWLHVTGPATSGLFEAMDATPRQPVVRLRDPSRVVALVDTVLRRMERDETASSLVAAAGAAWHTLALIAADRSMSTPDRAAPIETTLEFLRANIAERVSVPELATMAGLSQSHYAALFRRATGFGVLEYQTRLRMASARELLDTTDRTVGSIARQVGFADPLYFSRQFRKIHSLSPSEYRARKGR</sequence>
<dbReference type="GO" id="GO:0043565">
    <property type="term" value="F:sequence-specific DNA binding"/>
    <property type="evidence" value="ECO:0007669"/>
    <property type="project" value="InterPro"/>
</dbReference>
<feature type="compositionally biased region" description="Basic and acidic residues" evidence="6">
    <location>
        <begin position="1"/>
        <end position="20"/>
    </location>
</feature>
<evidence type="ECO:0000256" key="6">
    <source>
        <dbReference type="SAM" id="MobiDB-lite"/>
    </source>
</evidence>
<dbReference type="AlphaFoldDB" id="A0A7W3PEA9"/>
<keyword evidence="3 8" id="KW-0238">DNA-binding</keyword>
<organism evidence="8 9">
    <name type="scientific">Promicromonospora sukumoe</name>
    <dbReference type="NCBI Taxonomy" id="88382"/>
    <lineage>
        <taxon>Bacteria</taxon>
        <taxon>Bacillati</taxon>
        <taxon>Actinomycetota</taxon>
        <taxon>Actinomycetes</taxon>
        <taxon>Micrococcales</taxon>
        <taxon>Promicromonosporaceae</taxon>
        <taxon>Promicromonospora</taxon>
    </lineage>
</organism>
<gene>
    <name evidence="8" type="ORF">FHX71_002304</name>
</gene>
<dbReference type="GO" id="GO:0003700">
    <property type="term" value="F:DNA-binding transcription factor activity"/>
    <property type="evidence" value="ECO:0007669"/>
    <property type="project" value="InterPro"/>
</dbReference>
<evidence type="ECO:0000256" key="3">
    <source>
        <dbReference type="ARBA" id="ARBA00023125"/>
    </source>
</evidence>
<reference evidence="8 9" key="1">
    <citation type="submission" date="2020-07" db="EMBL/GenBank/DDBJ databases">
        <title>Sequencing the genomes of 1000 actinobacteria strains.</title>
        <authorList>
            <person name="Klenk H.-P."/>
        </authorList>
    </citation>
    <scope>NUCLEOTIDE SEQUENCE [LARGE SCALE GENOMIC DNA]</scope>
    <source>
        <strain evidence="8 9">DSM 44121</strain>
    </source>
</reference>
<feature type="domain" description="HTH araC/xylS-type" evidence="7">
    <location>
        <begin position="213"/>
        <end position="311"/>
    </location>
</feature>
<evidence type="ECO:0000259" key="7">
    <source>
        <dbReference type="PROSITE" id="PS01124"/>
    </source>
</evidence>
<evidence type="ECO:0000256" key="2">
    <source>
        <dbReference type="ARBA" id="ARBA00023015"/>
    </source>
</evidence>
<keyword evidence="4" id="KW-0010">Activator</keyword>
<keyword evidence="5" id="KW-0804">Transcription</keyword>
<proteinExistence type="predicted"/>
<feature type="region of interest" description="Disordered" evidence="6">
    <location>
        <begin position="1"/>
        <end position="31"/>
    </location>
</feature>
<dbReference type="Gene3D" id="2.60.120.280">
    <property type="entry name" value="Regulatory protein AraC"/>
    <property type="match status" value="1"/>
</dbReference>
<dbReference type="CDD" id="cd06986">
    <property type="entry name" value="cupin_MmsR-like_N"/>
    <property type="match status" value="1"/>
</dbReference>
<dbReference type="InterPro" id="IPR003313">
    <property type="entry name" value="AraC-bd"/>
</dbReference>
<evidence type="ECO:0000313" key="9">
    <source>
        <dbReference type="Proteomes" id="UP000540568"/>
    </source>
</evidence>
<dbReference type="SUPFAM" id="SSF51215">
    <property type="entry name" value="Regulatory protein AraC"/>
    <property type="match status" value="1"/>
</dbReference>
<dbReference type="PRINTS" id="PR00032">
    <property type="entry name" value="HTHARAC"/>
</dbReference>
<dbReference type="InterPro" id="IPR050204">
    <property type="entry name" value="AraC_XylS_family_regulators"/>
</dbReference>
<evidence type="ECO:0000256" key="5">
    <source>
        <dbReference type="ARBA" id="ARBA00023163"/>
    </source>
</evidence>
<dbReference type="PROSITE" id="PS00041">
    <property type="entry name" value="HTH_ARAC_FAMILY_1"/>
    <property type="match status" value="1"/>
</dbReference>
<dbReference type="Gene3D" id="1.10.10.60">
    <property type="entry name" value="Homeodomain-like"/>
    <property type="match status" value="2"/>
</dbReference>
<dbReference type="SUPFAM" id="SSF46689">
    <property type="entry name" value="Homeodomain-like"/>
    <property type="match status" value="2"/>
</dbReference>
<dbReference type="RefSeq" id="WP_246402532.1">
    <property type="nucleotide sequence ID" value="NZ_BAAATF010000003.1"/>
</dbReference>
<evidence type="ECO:0000313" key="8">
    <source>
        <dbReference type="EMBL" id="MBA8808362.1"/>
    </source>
</evidence>
<accession>A0A7W3PEA9</accession>
<dbReference type="Pfam" id="PF12833">
    <property type="entry name" value="HTH_18"/>
    <property type="match status" value="1"/>
</dbReference>
<dbReference type="InterPro" id="IPR020449">
    <property type="entry name" value="Tscrpt_reg_AraC-type_HTH"/>
</dbReference>
<dbReference type="PROSITE" id="PS01124">
    <property type="entry name" value="HTH_ARAC_FAMILY_2"/>
    <property type="match status" value="1"/>
</dbReference>
<dbReference type="InterPro" id="IPR018062">
    <property type="entry name" value="HTH_AraC-typ_CS"/>
</dbReference>
<dbReference type="PANTHER" id="PTHR46796:SF13">
    <property type="entry name" value="HTH-TYPE TRANSCRIPTIONAL ACTIVATOR RHAS"/>
    <property type="match status" value="1"/>
</dbReference>
<keyword evidence="2" id="KW-0805">Transcription regulation</keyword>
<keyword evidence="9" id="KW-1185">Reference proteome</keyword>
<dbReference type="InterPro" id="IPR018060">
    <property type="entry name" value="HTH_AraC"/>
</dbReference>
<dbReference type="InterPro" id="IPR037923">
    <property type="entry name" value="HTH-like"/>
</dbReference>
<comment type="caution">
    <text evidence="8">The sequence shown here is derived from an EMBL/GenBank/DDBJ whole genome shotgun (WGS) entry which is preliminary data.</text>
</comment>
<keyword evidence="1" id="KW-0963">Cytoplasm</keyword>
<dbReference type="Proteomes" id="UP000540568">
    <property type="component" value="Unassembled WGS sequence"/>
</dbReference>
<dbReference type="Pfam" id="PF02311">
    <property type="entry name" value="AraC_binding"/>
    <property type="match status" value="1"/>
</dbReference>
<evidence type="ECO:0000256" key="4">
    <source>
        <dbReference type="ARBA" id="ARBA00023159"/>
    </source>
</evidence>
<dbReference type="InterPro" id="IPR009057">
    <property type="entry name" value="Homeodomain-like_sf"/>
</dbReference>
<dbReference type="EMBL" id="JACGWV010000001">
    <property type="protein sequence ID" value="MBA8808362.1"/>
    <property type="molecule type" value="Genomic_DNA"/>
</dbReference>
<dbReference type="SMART" id="SM00342">
    <property type="entry name" value="HTH_ARAC"/>
    <property type="match status" value="1"/>
</dbReference>
<protein>
    <submittedName>
        <fullName evidence="8">AraC-like DNA-binding protein</fullName>
    </submittedName>
</protein>
<name>A0A7W3PEA9_9MICO</name>